<feature type="domain" description="Polymerase nucleotidyl transferase" evidence="1">
    <location>
        <begin position="10"/>
        <end position="54"/>
    </location>
</feature>
<name>A0A6N2UBV3_BLAHA</name>
<gene>
    <name evidence="2" type="ORF">BHLFYP23_00355</name>
</gene>
<dbReference type="SUPFAM" id="SSF81301">
    <property type="entry name" value="Nucleotidyltransferase"/>
    <property type="match status" value="1"/>
</dbReference>
<reference evidence="2" key="1">
    <citation type="submission" date="2019-11" db="EMBL/GenBank/DDBJ databases">
        <authorList>
            <person name="Feng L."/>
        </authorList>
    </citation>
    <scope>NUCLEOTIDE SEQUENCE</scope>
    <source>
        <strain evidence="2">BhanseniiLFYP23</strain>
    </source>
</reference>
<protein>
    <submittedName>
        <fullName evidence="2">Nucleotidyltransferase domain protein</fullName>
    </submittedName>
</protein>
<evidence type="ECO:0000313" key="2">
    <source>
        <dbReference type="EMBL" id="VYT15178.1"/>
    </source>
</evidence>
<evidence type="ECO:0000259" key="1">
    <source>
        <dbReference type="Pfam" id="PF01909"/>
    </source>
</evidence>
<dbReference type="AlphaFoldDB" id="A0A6N2UBV3"/>
<accession>A0A6N2UBV3</accession>
<sequence length="217" mass="24934">MIDISAWTDKFLQVLTQNFGERIWFVGLQGSYARGETTETSDIDMVVILDEVSVLDIQKYNAMLDTLSNREQICGFLSGKQELLHWEPSDLFQFYNDTKPIKGSLDELLVLLDTAAVNRAIKIGVCNIYHGCVHNMLYEKSEEILRGLYKSASFVVQAICFKQTGRYVCQQKKLLQIVEPDEQVIVHTFLELKSGGLTNFQKMSETLFEWSKKWITE</sequence>
<dbReference type="GO" id="GO:0016779">
    <property type="term" value="F:nucleotidyltransferase activity"/>
    <property type="evidence" value="ECO:0007669"/>
    <property type="project" value="InterPro"/>
</dbReference>
<dbReference type="EMBL" id="CACRSY010000014">
    <property type="protein sequence ID" value="VYT15178.1"/>
    <property type="molecule type" value="Genomic_DNA"/>
</dbReference>
<dbReference type="InterPro" id="IPR043519">
    <property type="entry name" value="NT_sf"/>
</dbReference>
<dbReference type="InterPro" id="IPR002934">
    <property type="entry name" value="Polymerase_NTP_transf_dom"/>
</dbReference>
<keyword evidence="2" id="KW-0808">Transferase</keyword>
<dbReference type="Gene3D" id="3.30.460.10">
    <property type="entry name" value="Beta Polymerase, domain 2"/>
    <property type="match status" value="1"/>
</dbReference>
<dbReference type="CDD" id="cd05403">
    <property type="entry name" value="NT_KNTase_like"/>
    <property type="match status" value="1"/>
</dbReference>
<proteinExistence type="predicted"/>
<organism evidence="2">
    <name type="scientific">Blautia hansenii</name>
    <name type="common">Ruminococcus hansenii</name>
    <dbReference type="NCBI Taxonomy" id="1322"/>
    <lineage>
        <taxon>Bacteria</taxon>
        <taxon>Bacillati</taxon>
        <taxon>Bacillota</taxon>
        <taxon>Clostridia</taxon>
        <taxon>Lachnospirales</taxon>
        <taxon>Lachnospiraceae</taxon>
        <taxon>Blautia</taxon>
    </lineage>
</organism>
<dbReference type="RefSeq" id="WP_003019493.1">
    <property type="nucleotide sequence ID" value="NZ_CACRSY010000014.1"/>
</dbReference>
<dbReference type="Pfam" id="PF01909">
    <property type="entry name" value="NTP_transf_2"/>
    <property type="match status" value="1"/>
</dbReference>